<evidence type="ECO:0000313" key="3">
    <source>
        <dbReference type="Proteomes" id="UP001549291"/>
    </source>
</evidence>
<gene>
    <name evidence="2" type="ORF">ABIF63_005886</name>
</gene>
<dbReference type="Proteomes" id="UP001549291">
    <property type="component" value="Unassembled WGS sequence"/>
</dbReference>
<dbReference type="EMBL" id="JBEPTQ010000002">
    <property type="protein sequence ID" value="MET4721780.1"/>
    <property type="molecule type" value="Genomic_DNA"/>
</dbReference>
<proteinExistence type="predicted"/>
<name>A0ABV2RZQ5_BRAJP</name>
<organism evidence="2 3">
    <name type="scientific">Bradyrhizobium japonicum</name>
    <dbReference type="NCBI Taxonomy" id="375"/>
    <lineage>
        <taxon>Bacteria</taxon>
        <taxon>Pseudomonadati</taxon>
        <taxon>Pseudomonadota</taxon>
        <taxon>Alphaproteobacteria</taxon>
        <taxon>Hyphomicrobiales</taxon>
        <taxon>Nitrobacteraceae</taxon>
        <taxon>Bradyrhizobium</taxon>
    </lineage>
</organism>
<feature type="chain" id="PRO_5046829105" evidence="1">
    <location>
        <begin position="31"/>
        <end position="169"/>
    </location>
</feature>
<comment type="caution">
    <text evidence="2">The sequence shown here is derived from an EMBL/GenBank/DDBJ whole genome shotgun (WGS) entry which is preliminary data.</text>
</comment>
<keyword evidence="1" id="KW-0732">Signal</keyword>
<reference evidence="2 3" key="1">
    <citation type="submission" date="2024-06" db="EMBL/GenBank/DDBJ databases">
        <title>Genomic Encyclopedia of Type Strains, Phase V (KMG-V): Genome sequencing to study the core and pangenomes of soil and plant-associated prokaryotes.</title>
        <authorList>
            <person name="Whitman W."/>
        </authorList>
    </citation>
    <scope>NUCLEOTIDE SEQUENCE [LARGE SCALE GENOMIC DNA]</scope>
    <source>
        <strain evidence="2 3">USDA 160</strain>
    </source>
</reference>
<accession>A0ABV2RZQ5</accession>
<evidence type="ECO:0000313" key="2">
    <source>
        <dbReference type="EMBL" id="MET4721780.1"/>
    </source>
</evidence>
<evidence type="ECO:0000256" key="1">
    <source>
        <dbReference type="SAM" id="SignalP"/>
    </source>
</evidence>
<keyword evidence="3" id="KW-1185">Reference proteome</keyword>
<protein>
    <submittedName>
        <fullName evidence="2">Uncharacterized protein</fullName>
    </submittedName>
</protein>
<feature type="signal peptide" evidence="1">
    <location>
        <begin position="1"/>
        <end position="30"/>
    </location>
</feature>
<sequence>MFGHMRTVRLTSCLATLVTGLSLPAEVVSAAPLQPAAIHLDAIGSPDLIEVRAAGRRGGAAVGPRGGAVVHRGGAAVGPRGGAYRGTTAVRGPRGNVAVRHTTAVAGRGGWARPGWYGWPRGGAIAAGAAIGVVTAATAAAWAGAAPAPGMCWYYTDPSRTQGFWDYCQ</sequence>